<gene>
    <name evidence="1" type="ORF">SAMN04487987_107115</name>
</gene>
<dbReference type="Proteomes" id="UP000199439">
    <property type="component" value="Unassembled WGS sequence"/>
</dbReference>
<proteinExistence type="predicted"/>
<keyword evidence="2" id="KW-1185">Reference proteome</keyword>
<dbReference type="Pfam" id="PF02566">
    <property type="entry name" value="OsmC"/>
    <property type="match status" value="1"/>
</dbReference>
<reference evidence="2" key="1">
    <citation type="submission" date="2016-10" db="EMBL/GenBank/DDBJ databases">
        <authorList>
            <person name="Varghese N."/>
            <person name="Submissions S."/>
        </authorList>
    </citation>
    <scope>NUCLEOTIDE SEQUENCE [LARGE SCALE GENOMIC DNA]</scope>
    <source>
        <strain evidence="2">DSM 25730</strain>
    </source>
</reference>
<name>A0A1I1QSB4_9FLAO</name>
<dbReference type="AlphaFoldDB" id="A0A1I1QSB4"/>
<evidence type="ECO:0000313" key="1">
    <source>
        <dbReference type="EMBL" id="SFD25016.1"/>
    </source>
</evidence>
<dbReference type="InterPro" id="IPR052707">
    <property type="entry name" value="OsmC_Ohr_Peroxiredoxin"/>
</dbReference>
<dbReference type="InterPro" id="IPR003718">
    <property type="entry name" value="OsmC/Ohr_fam"/>
</dbReference>
<dbReference type="OrthoDB" id="9795405at2"/>
<dbReference type="PANTHER" id="PTHR42830:SF2">
    <property type="entry name" value="OSMC_OHR FAMILY PROTEIN"/>
    <property type="match status" value="1"/>
</dbReference>
<dbReference type="InterPro" id="IPR036102">
    <property type="entry name" value="OsmC/Ohrsf"/>
</dbReference>
<dbReference type="SUPFAM" id="SSF82784">
    <property type="entry name" value="OsmC-like"/>
    <property type="match status" value="1"/>
</dbReference>
<organism evidence="1 2">
    <name type="scientific">Algibacter pectinivorans</name>
    <dbReference type="NCBI Taxonomy" id="870482"/>
    <lineage>
        <taxon>Bacteria</taxon>
        <taxon>Pseudomonadati</taxon>
        <taxon>Bacteroidota</taxon>
        <taxon>Flavobacteriia</taxon>
        <taxon>Flavobacteriales</taxon>
        <taxon>Flavobacteriaceae</taxon>
        <taxon>Algibacter</taxon>
    </lineage>
</organism>
<accession>A0A1I1QSB4</accession>
<sequence length="109" mass="12150">MRLLVRFIYCSEDLLLSALASCHMMSYLYVCEQNNIEVLSYTDTAEAILNVEPSGSGHFSKVTLKPVVTIKDALQAELAKTLHNKANSLCFIANSCNFPITHQTQILIK</sequence>
<protein>
    <submittedName>
        <fullName evidence="1">OsmC-like protein</fullName>
    </submittedName>
</protein>
<dbReference type="Gene3D" id="3.30.300.20">
    <property type="match status" value="1"/>
</dbReference>
<dbReference type="PANTHER" id="PTHR42830">
    <property type="entry name" value="OSMOTICALLY INDUCIBLE FAMILY PROTEIN"/>
    <property type="match status" value="1"/>
</dbReference>
<evidence type="ECO:0000313" key="2">
    <source>
        <dbReference type="Proteomes" id="UP000199439"/>
    </source>
</evidence>
<dbReference type="InterPro" id="IPR015946">
    <property type="entry name" value="KH_dom-like_a/b"/>
</dbReference>
<dbReference type="EMBL" id="FOMI01000007">
    <property type="protein sequence ID" value="SFD25016.1"/>
    <property type="molecule type" value="Genomic_DNA"/>
</dbReference>